<dbReference type="Gene3D" id="1.10.246.20">
    <property type="entry name" value="Coactivator CBP, KIX domain"/>
    <property type="match status" value="2"/>
</dbReference>
<keyword evidence="6" id="KW-0804">Transcription</keyword>
<dbReference type="Proteomes" id="UP000639338">
    <property type="component" value="Unassembled WGS sequence"/>
</dbReference>
<dbReference type="OrthoDB" id="7700608at2759"/>
<feature type="domain" description="KIX" evidence="10">
    <location>
        <begin position="42"/>
        <end position="121"/>
    </location>
</feature>
<dbReference type="GO" id="GO:0045944">
    <property type="term" value="P:positive regulation of transcription by RNA polymerase II"/>
    <property type="evidence" value="ECO:0007669"/>
    <property type="project" value="TreeGrafter"/>
</dbReference>
<keyword evidence="4" id="KW-0156">Chromatin regulator</keyword>
<keyword evidence="12" id="KW-1185">Reference proteome</keyword>
<gene>
    <name evidence="11" type="ORF">HCN44_003235</name>
</gene>
<dbReference type="PROSITE" id="PS50952">
    <property type="entry name" value="KIX"/>
    <property type="match status" value="2"/>
</dbReference>
<dbReference type="PANTHER" id="PTHR13808">
    <property type="entry name" value="CBP/P300-RELATED"/>
    <property type="match status" value="1"/>
</dbReference>
<sequence length="304" mass="33869">MQQIYNLDEPGQPANISENRLLSSQLPYCGLNAGQFTASLVQETKEWYQSVTPDLRNHFVHTIVQATFPAPYPQAMFDPRFHNLVAYAREVEGDMYEMANSRSEYNWLVTGSPSLQSSMSTTSTGYIASQGSASLNASFVSSIENRLPSLQLPSGLNAGQVTANPVQETKDWHQSVTPGLRNHLVHKFEEVLLSAPNPYALFDNRFPNATAYAIKAENDIFEMAFSRSDYYHLMAEKLYETVKKLAVRRSEQQQHPLPSWRRSLSLQSSMSTTPTGDIASQGSGPLDASIVSSMSALDINNQYQ</sequence>
<dbReference type="PANTHER" id="PTHR13808:SF1">
    <property type="entry name" value="HISTONE ACETYLTRANSFERASE"/>
    <property type="match status" value="1"/>
</dbReference>
<keyword evidence="5" id="KW-0805">Transcription regulation</keyword>
<evidence type="ECO:0000256" key="2">
    <source>
        <dbReference type="ARBA" id="ARBA00013184"/>
    </source>
</evidence>
<dbReference type="GO" id="GO:0003713">
    <property type="term" value="F:transcription coactivator activity"/>
    <property type="evidence" value="ECO:0007669"/>
    <property type="project" value="TreeGrafter"/>
</dbReference>
<dbReference type="GO" id="GO:0000123">
    <property type="term" value="C:histone acetyltransferase complex"/>
    <property type="evidence" value="ECO:0007669"/>
    <property type="project" value="TreeGrafter"/>
</dbReference>
<dbReference type="InterPro" id="IPR003101">
    <property type="entry name" value="KIX_dom"/>
</dbReference>
<comment type="caution">
    <text evidence="11">The sequence shown here is derived from an EMBL/GenBank/DDBJ whole genome shotgun (WGS) entry which is preliminary data.</text>
</comment>
<feature type="compositionally biased region" description="Polar residues" evidence="9">
    <location>
        <begin position="262"/>
        <end position="283"/>
    </location>
</feature>
<evidence type="ECO:0000256" key="3">
    <source>
        <dbReference type="ARBA" id="ARBA00022679"/>
    </source>
</evidence>
<evidence type="ECO:0000313" key="11">
    <source>
        <dbReference type="EMBL" id="KAF7987473.1"/>
    </source>
</evidence>
<organism evidence="11 12">
    <name type="scientific">Aphidius gifuensis</name>
    <name type="common">Parasitoid wasp</name>
    <dbReference type="NCBI Taxonomy" id="684658"/>
    <lineage>
        <taxon>Eukaryota</taxon>
        <taxon>Metazoa</taxon>
        <taxon>Ecdysozoa</taxon>
        <taxon>Arthropoda</taxon>
        <taxon>Hexapoda</taxon>
        <taxon>Insecta</taxon>
        <taxon>Pterygota</taxon>
        <taxon>Neoptera</taxon>
        <taxon>Endopterygota</taxon>
        <taxon>Hymenoptera</taxon>
        <taxon>Apocrita</taxon>
        <taxon>Ichneumonoidea</taxon>
        <taxon>Braconidae</taxon>
        <taxon>Aphidiinae</taxon>
        <taxon>Aphidius</taxon>
    </lineage>
</organism>
<dbReference type="EC" id="2.3.1.48" evidence="2"/>
<dbReference type="Pfam" id="PF02172">
    <property type="entry name" value="KIX"/>
    <property type="match status" value="2"/>
</dbReference>
<dbReference type="GO" id="GO:0004402">
    <property type="term" value="F:histone acetyltransferase activity"/>
    <property type="evidence" value="ECO:0007669"/>
    <property type="project" value="InterPro"/>
</dbReference>
<evidence type="ECO:0000256" key="6">
    <source>
        <dbReference type="ARBA" id="ARBA00023163"/>
    </source>
</evidence>
<comment type="subcellular location">
    <subcellularLocation>
        <location evidence="1">Nucleus</location>
    </subcellularLocation>
</comment>
<evidence type="ECO:0000259" key="10">
    <source>
        <dbReference type="PROSITE" id="PS50952"/>
    </source>
</evidence>
<keyword evidence="3" id="KW-0808">Transferase</keyword>
<name>A0A834XJT1_APHGI</name>
<protein>
    <recommendedName>
        <fullName evidence="2">histone acetyltransferase</fullName>
        <ecNumber evidence="2">2.3.1.48</ecNumber>
    </recommendedName>
</protein>
<keyword evidence="7" id="KW-0539">Nucleus</keyword>
<dbReference type="GO" id="GO:0005667">
    <property type="term" value="C:transcription regulator complex"/>
    <property type="evidence" value="ECO:0007669"/>
    <property type="project" value="TreeGrafter"/>
</dbReference>
<dbReference type="EMBL" id="JACMRX010000006">
    <property type="protein sequence ID" value="KAF7987473.1"/>
    <property type="molecule type" value="Genomic_DNA"/>
</dbReference>
<comment type="catalytic activity">
    <reaction evidence="8">
        <text>L-lysyl-[protein] + acetyl-CoA = N(6)-acetyl-L-lysyl-[protein] + CoA + H(+)</text>
        <dbReference type="Rhea" id="RHEA:45948"/>
        <dbReference type="Rhea" id="RHEA-COMP:9752"/>
        <dbReference type="Rhea" id="RHEA-COMP:10731"/>
        <dbReference type="ChEBI" id="CHEBI:15378"/>
        <dbReference type="ChEBI" id="CHEBI:29969"/>
        <dbReference type="ChEBI" id="CHEBI:57287"/>
        <dbReference type="ChEBI" id="CHEBI:57288"/>
        <dbReference type="ChEBI" id="CHEBI:61930"/>
        <dbReference type="EC" id="2.3.1.48"/>
    </reaction>
</comment>
<reference evidence="11 12" key="1">
    <citation type="submission" date="2020-08" db="EMBL/GenBank/DDBJ databases">
        <title>Aphidius gifuensis genome sequencing and assembly.</title>
        <authorList>
            <person name="Du Z."/>
        </authorList>
    </citation>
    <scope>NUCLEOTIDE SEQUENCE [LARGE SCALE GENOMIC DNA]</scope>
    <source>
        <strain evidence="11">YNYX2018</strain>
        <tissue evidence="11">Adults</tissue>
    </source>
</reference>
<feature type="domain" description="KIX" evidence="10">
    <location>
        <begin position="167"/>
        <end position="246"/>
    </location>
</feature>
<evidence type="ECO:0000256" key="9">
    <source>
        <dbReference type="SAM" id="MobiDB-lite"/>
    </source>
</evidence>
<feature type="region of interest" description="Disordered" evidence="9">
    <location>
        <begin position="250"/>
        <end position="283"/>
    </location>
</feature>
<dbReference type="InterPro" id="IPR036529">
    <property type="entry name" value="KIX_dom_sf"/>
</dbReference>
<evidence type="ECO:0000256" key="1">
    <source>
        <dbReference type="ARBA" id="ARBA00004123"/>
    </source>
</evidence>
<evidence type="ECO:0000256" key="5">
    <source>
        <dbReference type="ARBA" id="ARBA00023015"/>
    </source>
</evidence>
<dbReference type="GO" id="GO:0005634">
    <property type="term" value="C:nucleus"/>
    <property type="evidence" value="ECO:0007669"/>
    <property type="project" value="UniProtKB-SubCell"/>
</dbReference>
<evidence type="ECO:0000256" key="4">
    <source>
        <dbReference type="ARBA" id="ARBA00022853"/>
    </source>
</evidence>
<evidence type="ECO:0000313" key="12">
    <source>
        <dbReference type="Proteomes" id="UP000639338"/>
    </source>
</evidence>
<dbReference type="GO" id="GO:0031490">
    <property type="term" value="F:chromatin DNA binding"/>
    <property type="evidence" value="ECO:0007669"/>
    <property type="project" value="TreeGrafter"/>
</dbReference>
<accession>A0A834XJT1</accession>
<proteinExistence type="predicted"/>
<dbReference type="SUPFAM" id="SSF47040">
    <property type="entry name" value="Kix domain of CBP (creb binding protein)"/>
    <property type="match status" value="2"/>
</dbReference>
<dbReference type="InterPro" id="IPR013178">
    <property type="entry name" value="Histone_AcTrfase_Rtt109/CBP"/>
</dbReference>
<evidence type="ECO:0000256" key="8">
    <source>
        <dbReference type="ARBA" id="ARBA00048017"/>
    </source>
</evidence>
<evidence type="ECO:0000256" key="7">
    <source>
        <dbReference type="ARBA" id="ARBA00023242"/>
    </source>
</evidence>
<dbReference type="AlphaFoldDB" id="A0A834XJT1"/>